<evidence type="ECO:0000256" key="2">
    <source>
        <dbReference type="ARBA" id="ARBA00006275"/>
    </source>
</evidence>
<dbReference type="InterPro" id="IPR011990">
    <property type="entry name" value="TPR-like_helical_dom_sf"/>
</dbReference>
<comment type="caution">
    <text evidence="8">The sequence shown here is derived from an EMBL/GenBank/DDBJ whole genome shotgun (WGS) entry which is preliminary data.</text>
</comment>
<feature type="domain" description="RagB/SusD" evidence="6">
    <location>
        <begin position="352"/>
        <end position="527"/>
    </location>
</feature>
<dbReference type="EMBL" id="JABAIL010000001">
    <property type="protein sequence ID" value="NLR90369.1"/>
    <property type="molecule type" value="Genomic_DNA"/>
</dbReference>
<name>A0A7X8SHK0_9BACT</name>
<accession>A0A7X8SHK0</accession>
<organism evidence="8 9">
    <name type="scientific">Flammeovirga agarivorans</name>
    <dbReference type="NCBI Taxonomy" id="2726742"/>
    <lineage>
        <taxon>Bacteria</taxon>
        <taxon>Pseudomonadati</taxon>
        <taxon>Bacteroidota</taxon>
        <taxon>Cytophagia</taxon>
        <taxon>Cytophagales</taxon>
        <taxon>Flammeovirgaceae</taxon>
        <taxon>Flammeovirga</taxon>
    </lineage>
</organism>
<gene>
    <name evidence="8" type="ORF">HGP29_04090</name>
</gene>
<reference evidence="8 9" key="1">
    <citation type="submission" date="2020-04" db="EMBL/GenBank/DDBJ databases">
        <title>Flammeovirga sp. SR4, a novel species isolated from seawater.</title>
        <authorList>
            <person name="Wang X."/>
        </authorList>
    </citation>
    <scope>NUCLEOTIDE SEQUENCE [LARGE SCALE GENOMIC DNA]</scope>
    <source>
        <strain evidence="8 9">SR4</strain>
    </source>
</reference>
<evidence type="ECO:0000313" key="8">
    <source>
        <dbReference type="EMBL" id="NLR90369.1"/>
    </source>
</evidence>
<evidence type="ECO:0000256" key="5">
    <source>
        <dbReference type="ARBA" id="ARBA00023237"/>
    </source>
</evidence>
<dbReference type="CDD" id="cd08977">
    <property type="entry name" value="SusD"/>
    <property type="match status" value="1"/>
</dbReference>
<keyword evidence="5" id="KW-0998">Cell outer membrane</keyword>
<dbReference type="Gene3D" id="1.25.40.390">
    <property type="match status" value="1"/>
</dbReference>
<dbReference type="Pfam" id="PF14322">
    <property type="entry name" value="SusD-like_3"/>
    <property type="match status" value="1"/>
</dbReference>
<feature type="domain" description="SusD-like N-terminal" evidence="7">
    <location>
        <begin position="23"/>
        <end position="229"/>
    </location>
</feature>
<evidence type="ECO:0000256" key="4">
    <source>
        <dbReference type="ARBA" id="ARBA00023136"/>
    </source>
</evidence>
<proteinExistence type="inferred from homology"/>
<comment type="subcellular location">
    <subcellularLocation>
        <location evidence="1">Cell outer membrane</location>
    </subcellularLocation>
</comment>
<protein>
    <submittedName>
        <fullName evidence="8">RagB/SusD family nutrient uptake outer membrane protein</fullName>
    </submittedName>
</protein>
<comment type="similarity">
    <text evidence="2">Belongs to the SusD family.</text>
</comment>
<dbReference type="PROSITE" id="PS51257">
    <property type="entry name" value="PROKAR_LIPOPROTEIN"/>
    <property type="match status" value="1"/>
</dbReference>
<dbReference type="AlphaFoldDB" id="A0A7X8SHK0"/>
<dbReference type="Proteomes" id="UP000585050">
    <property type="component" value="Unassembled WGS sequence"/>
</dbReference>
<dbReference type="RefSeq" id="WP_168881071.1">
    <property type="nucleotide sequence ID" value="NZ_JABAIL010000001.1"/>
</dbReference>
<keyword evidence="3" id="KW-0732">Signal</keyword>
<dbReference type="InterPro" id="IPR033985">
    <property type="entry name" value="SusD-like_N"/>
</dbReference>
<dbReference type="Pfam" id="PF07980">
    <property type="entry name" value="SusD_RagB"/>
    <property type="match status" value="1"/>
</dbReference>
<dbReference type="SUPFAM" id="SSF48452">
    <property type="entry name" value="TPR-like"/>
    <property type="match status" value="1"/>
</dbReference>
<keyword evidence="4" id="KW-0472">Membrane</keyword>
<dbReference type="GO" id="GO:0009279">
    <property type="term" value="C:cell outer membrane"/>
    <property type="evidence" value="ECO:0007669"/>
    <property type="project" value="UniProtKB-SubCell"/>
</dbReference>
<evidence type="ECO:0000313" key="9">
    <source>
        <dbReference type="Proteomes" id="UP000585050"/>
    </source>
</evidence>
<evidence type="ECO:0000256" key="1">
    <source>
        <dbReference type="ARBA" id="ARBA00004442"/>
    </source>
</evidence>
<sequence length="527" mass="59420">MKKLATYILAGALAFGTVGCKDFLENPRQGVQNLDNFYNTETEITQGLMSAYFWLSGDDWWYKDNFRFVGDICSDDAFDGYTDQLSFTLLSKFDITPQNEWLEYEWIYSYKGIFHANIVLEKTEGSPVENQEFKEQVIAEAKVLRAYQYFGLVRNFGGVILLERPALTDEVADEQASLGRSTEEATWAFIERDLLEAIEVLPTRGLQDPNEIGRVTKGTAQALLAKAYLYQQKYQEALDQANAIIQDGDYSLVPDIEVLWDNSQRNSAESVFEIQTSGDITFALGTSFPTVTGSRSSKNSPSFYGGVVNGWGFNTPSSHLDNAFEEGDARKGMTIIKHLDLLDADGNPDPDEGTPYYAFADNETDGSNASGRINRKMFLKPSARNDWYGNDPYQYKILRYADVLLIAAECEVRVGAAGRAAQHVNLLRERAFGDNSHNYTSVTLDDVLNERRLELAMEGERFYDLKRTGRMTQAMTDFVNYNMNNNTDYDAGNDKGTLWDESKHMYFPIPQTQIDLSNGAVEQNPGY</sequence>
<evidence type="ECO:0000259" key="6">
    <source>
        <dbReference type="Pfam" id="PF07980"/>
    </source>
</evidence>
<keyword evidence="9" id="KW-1185">Reference proteome</keyword>
<dbReference type="InterPro" id="IPR012944">
    <property type="entry name" value="SusD_RagB_dom"/>
</dbReference>
<evidence type="ECO:0000259" key="7">
    <source>
        <dbReference type="Pfam" id="PF14322"/>
    </source>
</evidence>
<evidence type="ECO:0000256" key="3">
    <source>
        <dbReference type="ARBA" id="ARBA00022729"/>
    </source>
</evidence>